<evidence type="ECO:0000313" key="2">
    <source>
        <dbReference type="EMBL" id="TFV98478.1"/>
    </source>
</evidence>
<evidence type="ECO:0000313" key="3">
    <source>
        <dbReference type="Proteomes" id="UP000298127"/>
    </source>
</evidence>
<dbReference type="EMBL" id="SPQZ01000003">
    <property type="protein sequence ID" value="TFV98478.1"/>
    <property type="molecule type" value="Genomic_DNA"/>
</dbReference>
<name>A0A4Y9R326_9MICO</name>
<dbReference type="InterPro" id="IPR014487">
    <property type="entry name" value="DUF3151"/>
</dbReference>
<feature type="compositionally biased region" description="Acidic residues" evidence="1">
    <location>
        <begin position="30"/>
        <end position="42"/>
    </location>
</feature>
<feature type="region of interest" description="Disordered" evidence="1">
    <location>
        <begin position="1"/>
        <end position="57"/>
    </location>
</feature>
<accession>A0A4Y9R326</accession>
<comment type="caution">
    <text evidence="2">The sequence shown here is derived from an EMBL/GenBank/DDBJ whole genome shotgun (WGS) entry which is preliminary data.</text>
</comment>
<dbReference type="AlphaFoldDB" id="A0A4Y9R326"/>
<sequence length="218" mass="23081">MRWSVTGDNPPFVASAPDADDSDEPRTDDSEVDEDSVNEAADDGIGTDAPSDDERAASVVVSDDEVVRTLISSVHREALPGFVLAHSTSPLAWAELADIAHSEGREVEAYAYATVAHRRGLELLEAAGWTEGDPISWTDTPNQAVLRAAYALRRAAAAIGLVFEADALSAFLLSADPDAIARIESEHTATQFITIIPPGATAPATMPPTEAFVIRGED</sequence>
<dbReference type="Pfam" id="PF11349">
    <property type="entry name" value="DUF3151"/>
    <property type="match status" value="1"/>
</dbReference>
<organism evidence="2 3">
    <name type="scientific">Orlajensenia leifsoniae</name>
    <dbReference type="NCBI Taxonomy" id="2561933"/>
    <lineage>
        <taxon>Bacteria</taxon>
        <taxon>Bacillati</taxon>
        <taxon>Actinomycetota</taxon>
        <taxon>Actinomycetes</taxon>
        <taxon>Micrococcales</taxon>
        <taxon>Microbacteriaceae</taxon>
        <taxon>Orlajensenia</taxon>
    </lineage>
</organism>
<reference evidence="2 3" key="1">
    <citation type="journal article" date="2018" name="J. Microbiol.">
        <title>Leifsonia flava sp. nov., a novel actinobacterium isolated from the rhizosphere of Aquilegia viridiflora.</title>
        <authorList>
            <person name="Cai Y."/>
            <person name="Tao W.Z."/>
            <person name="Ma Y.J."/>
            <person name="Cheng J."/>
            <person name="Zhang M.Y."/>
            <person name="Zhang Y.X."/>
        </authorList>
    </citation>
    <scope>NUCLEOTIDE SEQUENCE [LARGE SCALE GENOMIC DNA]</scope>
    <source>
        <strain evidence="2 3">SYP-B2174</strain>
    </source>
</reference>
<gene>
    <name evidence="2" type="ORF">E4M00_10855</name>
</gene>
<keyword evidence="3" id="KW-1185">Reference proteome</keyword>
<proteinExistence type="predicted"/>
<evidence type="ECO:0000256" key="1">
    <source>
        <dbReference type="SAM" id="MobiDB-lite"/>
    </source>
</evidence>
<dbReference type="Proteomes" id="UP000298127">
    <property type="component" value="Unassembled WGS sequence"/>
</dbReference>
<protein>
    <submittedName>
        <fullName evidence="2">DUF3151 family protein</fullName>
    </submittedName>
</protein>